<name>W2TH01_NECAM</name>
<reference evidence="2" key="1">
    <citation type="journal article" date="2014" name="Nat. Genet.">
        <title>Genome of the human hookworm Necator americanus.</title>
        <authorList>
            <person name="Tang Y.T."/>
            <person name="Gao X."/>
            <person name="Rosa B.A."/>
            <person name="Abubucker S."/>
            <person name="Hallsworth-Pepin K."/>
            <person name="Martin J."/>
            <person name="Tyagi R."/>
            <person name="Heizer E."/>
            <person name="Zhang X."/>
            <person name="Bhonagiri-Palsikar V."/>
            <person name="Minx P."/>
            <person name="Warren W.C."/>
            <person name="Wang Q."/>
            <person name="Zhan B."/>
            <person name="Hotez P.J."/>
            <person name="Sternberg P.W."/>
            <person name="Dougall A."/>
            <person name="Gaze S.T."/>
            <person name="Mulvenna J."/>
            <person name="Sotillo J."/>
            <person name="Ranganathan S."/>
            <person name="Rabelo E.M."/>
            <person name="Wilson R.K."/>
            <person name="Felgner P.L."/>
            <person name="Bethony J."/>
            <person name="Hawdon J.M."/>
            <person name="Gasser R.B."/>
            <person name="Loukas A."/>
            <person name="Mitreva M."/>
        </authorList>
    </citation>
    <scope>NUCLEOTIDE SEQUENCE [LARGE SCALE GENOMIC DNA]</scope>
</reference>
<dbReference type="AlphaFoldDB" id="W2TH01"/>
<dbReference type="OrthoDB" id="5785123at2759"/>
<dbReference type="KEGG" id="nai:NECAME_09143"/>
<proteinExistence type="predicted"/>
<gene>
    <name evidence="1" type="ORF">NECAME_09143</name>
</gene>
<keyword evidence="2" id="KW-1185">Reference proteome</keyword>
<protein>
    <submittedName>
        <fullName evidence="1">Uncharacterized protein</fullName>
    </submittedName>
</protein>
<evidence type="ECO:0000313" key="1">
    <source>
        <dbReference type="EMBL" id="ETN80471.1"/>
    </source>
</evidence>
<accession>W2TH01</accession>
<evidence type="ECO:0000313" key="2">
    <source>
        <dbReference type="Proteomes" id="UP000053676"/>
    </source>
</evidence>
<dbReference type="Proteomes" id="UP000053676">
    <property type="component" value="Unassembled WGS sequence"/>
</dbReference>
<organism evidence="1 2">
    <name type="scientific">Necator americanus</name>
    <name type="common">Human hookworm</name>
    <dbReference type="NCBI Taxonomy" id="51031"/>
    <lineage>
        <taxon>Eukaryota</taxon>
        <taxon>Metazoa</taxon>
        <taxon>Ecdysozoa</taxon>
        <taxon>Nematoda</taxon>
        <taxon>Chromadorea</taxon>
        <taxon>Rhabditida</taxon>
        <taxon>Rhabditina</taxon>
        <taxon>Rhabditomorpha</taxon>
        <taxon>Strongyloidea</taxon>
        <taxon>Ancylostomatidae</taxon>
        <taxon>Bunostominae</taxon>
        <taxon>Necator</taxon>
    </lineage>
</organism>
<dbReference type="EMBL" id="KI659083">
    <property type="protein sequence ID" value="ETN80471.1"/>
    <property type="molecule type" value="Genomic_DNA"/>
</dbReference>
<sequence>MSAEYDSKREILLYKIITKNLSYCSLTPRYLTFLCKVLFINVHQDRNLDKGTEFAENVEIIYHPVYTNHHLQKTYATEGPRQPVRIKAANFLKTSATRLRNMAVEEAPTTSNSMDGHYR</sequence>